<evidence type="ECO:0000259" key="6">
    <source>
        <dbReference type="SMART" id="SM00082"/>
    </source>
</evidence>
<dbReference type="InterPro" id="IPR003591">
    <property type="entry name" value="Leu-rich_rpt_typical-subtyp"/>
</dbReference>
<dbReference type="AlphaFoldDB" id="A0A085NMR9"/>
<keyword evidence="2" id="KW-0732">Signal</keyword>
<evidence type="ECO:0000256" key="2">
    <source>
        <dbReference type="ARBA" id="ARBA00022729"/>
    </source>
</evidence>
<dbReference type="Pfam" id="PF13855">
    <property type="entry name" value="LRR_8"/>
    <property type="match status" value="3"/>
</dbReference>
<keyword evidence="3" id="KW-0677">Repeat</keyword>
<dbReference type="Proteomes" id="UP000030758">
    <property type="component" value="Unassembled WGS sequence"/>
</dbReference>
<accession>A0A085NMR9</accession>
<name>A0A085NMR9_9BILA</name>
<dbReference type="Pfam" id="PF00560">
    <property type="entry name" value="LRR_1"/>
    <property type="match status" value="2"/>
</dbReference>
<protein>
    <recommendedName>
        <fullName evidence="6">LRRCT domain-containing protein</fullName>
    </recommendedName>
</protein>
<dbReference type="EMBL" id="KL367485">
    <property type="protein sequence ID" value="KFD70765.1"/>
    <property type="molecule type" value="Genomic_DNA"/>
</dbReference>
<evidence type="ECO:0000256" key="3">
    <source>
        <dbReference type="ARBA" id="ARBA00022737"/>
    </source>
</evidence>
<reference evidence="7" key="1">
    <citation type="journal article" date="2014" name="Nat. Genet.">
        <title>Genome and transcriptome of the porcine whipworm Trichuris suis.</title>
        <authorList>
            <person name="Jex A.R."/>
            <person name="Nejsum P."/>
            <person name="Schwarz E.M."/>
            <person name="Hu L."/>
            <person name="Young N.D."/>
            <person name="Hall R.S."/>
            <person name="Korhonen P.K."/>
            <person name="Liao S."/>
            <person name="Thamsborg S."/>
            <person name="Xia J."/>
            <person name="Xu P."/>
            <person name="Wang S."/>
            <person name="Scheerlinck J.P."/>
            <person name="Hofmann A."/>
            <person name="Sternberg P.W."/>
            <person name="Wang J."/>
            <person name="Gasser R.B."/>
        </authorList>
    </citation>
    <scope>NUCLEOTIDE SEQUENCE [LARGE SCALE GENOMIC DNA]</scope>
    <source>
        <strain evidence="7">DCEP-RM93F</strain>
    </source>
</reference>
<gene>
    <name evidence="7" type="ORF">M514_01281</name>
</gene>
<dbReference type="SUPFAM" id="SSF52058">
    <property type="entry name" value="L domain-like"/>
    <property type="match status" value="2"/>
</dbReference>
<evidence type="ECO:0000256" key="5">
    <source>
        <dbReference type="SAM" id="Phobius"/>
    </source>
</evidence>
<organism evidence="7">
    <name type="scientific">Trichuris suis</name>
    <name type="common">pig whipworm</name>
    <dbReference type="NCBI Taxonomy" id="68888"/>
    <lineage>
        <taxon>Eukaryota</taxon>
        <taxon>Metazoa</taxon>
        <taxon>Ecdysozoa</taxon>
        <taxon>Nematoda</taxon>
        <taxon>Enoplea</taxon>
        <taxon>Dorylaimia</taxon>
        <taxon>Trichinellida</taxon>
        <taxon>Trichuridae</taxon>
        <taxon>Trichuris</taxon>
    </lineage>
</organism>
<evidence type="ECO:0000256" key="1">
    <source>
        <dbReference type="ARBA" id="ARBA00022614"/>
    </source>
</evidence>
<keyword evidence="5" id="KW-0812">Transmembrane</keyword>
<keyword evidence="1" id="KW-0433">Leucine-rich repeat</keyword>
<dbReference type="InterPro" id="IPR001611">
    <property type="entry name" value="Leu-rich_rpt"/>
</dbReference>
<dbReference type="InterPro" id="IPR000483">
    <property type="entry name" value="Cys-rich_flank_reg_C"/>
</dbReference>
<feature type="transmembrane region" description="Helical" evidence="5">
    <location>
        <begin position="652"/>
        <end position="677"/>
    </location>
</feature>
<feature type="domain" description="LRRCT" evidence="6">
    <location>
        <begin position="586"/>
        <end position="636"/>
    </location>
</feature>
<feature type="compositionally biased region" description="Low complexity" evidence="4">
    <location>
        <begin position="47"/>
        <end position="59"/>
    </location>
</feature>
<dbReference type="PANTHER" id="PTHR45712:SF22">
    <property type="entry name" value="INSULIN-LIKE GROWTH FACTOR-BINDING PROTEIN COMPLEX ACID LABILE SUBUNIT"/>
    <property type="match status" value="1"/>
</dbReference>
<dbReference type="SMART" id="SM00369">
    <property type="entry name" value="LRR_TYP"/>
    <property type="match status" value="10"/>
</dbReference>
<evidence type="ECO:0000256" key="4">
    <source>
        <dbReference type="SAM" id="MobiDB-lite"/>
    </source>
</evidence>
<keyword evidence="5" id="KW-1133">Transmembrane helix</keyword>
<dbReference type="InterPro" id="IPR032675">
    <property type="entry name" value="LRR_dom_sf"/>
</dbReference>
<keyword evidence="5" id="KW-0472">Membrane</keyword>
<dbReference type="PANTHER" id="PTHR45712">
    <property type="entry name" value="AGAP008170-PA"/>
    <property type="match status" value="1"/>
</dbReference>
<dbReference type="Gene3D" id="3.80.10.10">
    <property type="entry name" value="Ribonuclease Inhibitor"/>
    <property type="match status" value="3"/>
</dbReference>
<feature type="region of interest" description="Disordered" evidence="4">
    <location>
        <begin position="30"/>
        <end position="69"/>
    </location>
</feature>
<evidence type="ECO:0000313" key="7">
    <source>
        <dbReference type="EMBL" id="KFD70765.1"/>
    </source>
</evidence>
<sequence>GSGYLRYDQLVSTNYLFALARYLDSPPPNAIAQRQHGMPRGAKANFSLPSPSSSPPLARARSEAVKSTDKHLLTVTDRSPPVGTTSHSGTPLLLMLQQIDDDDGDEKDAFVGRPESVPISSSKRSVEKYCLPEVMLVIFLTTTVPLIIIASASGRHPSPRTRPESSSTQPCPNECRCDGPTVCCGKGGLNDQSFVELMMRLPKDTEVLRIVGNANMPNNFSMSQEFVRFPKLRQLHLFHCGLYTLGKRVFQRVRSLHDLHLENNVIGHLTADAFDNTNHLERLVLRRNEMALDALPTGSFAYLKRLRHLDLSDNKKSARFASNLFSGMTNLRTLILNGVQLFNEDFQAFTDLPALQVLQLSGCRLNSLPMDALSSNGQLRELDLSGNHLTFAHITVLLSKLPLLQNMELARNELLHKHIVANAFAPAKRLIRLGLADNSLGTNNNCHLAELLNNSHLTHLDLCNNGFTQFDSSMLASSASTIQQLNLCANGIETIEPTLTRNMSKLKLLNLAKNRLKQLPRHLPAEFGQLETLNLSANALSSLDRRHLESLGSLRVLDLSKCKFSRLPPHFTKLMPQLDQVYLQENPWNCRCDIGTLRELLLTNKPRPSASQVQCISPKDVQGLSVLQIDEQAFCTAGRQLLHAATLSNSNALLVIVIGMTLIVLLVNLTIALMCIYNRPAGTYRTNEEKRADSDKTPQAVKCSKTAEVDNLLS</sequence>
<dbReference type="InterPro" id="IPR050333">
    <property type="entry name" value="SLRP"/>
</dbReference>
<feature type="compositionally biased region" description="Basic and acidic residues" evidence="4">
    <location>
        <begin position="60"/>
        <end position="69"/>
    </location>
</feature>
<feature type="region of interest" description="Disordered" evidence="4">
    <location>
        <begin position="153"/>
        <end position="172"/>
    </location>
</feature>
<dbReference type="SMART" id="SM00082">
    <property type="entry name" value="LRRCT"/>
    <property type="match status" value="1"/>
</dbReference>
<proteinExistence type="predicted"/>
<feature type="non-terminal residue" evidence="7">
    <location>
        <position position="1"/>
    </location>
</feature>